<reference evidence="1 2" key="1">
    <citation type="submission" date="2020-07" db="EMBL/GenBank/DDBJ databases">
        <authorList>
            <person name="Feng H."/>
        </authorList>
    </citation>
    <scope>NUCLEOTIDE SEQUENCE [LARGE SCALE GENOMIC DNA]</scope>
    <source>
        <strain evidence="2">s-10</strain>
    </source>
</reference>
<dbReference type="RefSeq" id="WP_181750409.1">
    <property type="nucleotide sequence ID" value="NZ_JACEIQ010000001.1"/>
</dbReference>
<accession>A0A7W1WNL5</accession>
<keyword evidence="2" id="KW-1185">Reference proteome</keyword>
<protein>
    <submittedName>
        <fullName evidence="1">Uncharacterized protein</fullName>
    </submittedName>
</protein>
<gene>
    <name evidence="1" type="ORF">H1191_02630</name>
</gene>
<dbReference type="EMBL" id="JACEIQ010000001">
    <property type="protein sequence ID" value="MBA4493210.1"/>
    <property type="molecule type" value="Genomic_DNA"/>
</dbReference>
<dbReference type="Proteomes" id="UP000535491">
    <property type="component" value="Unassembled WGS sequence"/>
</dbReference>
<dbReference type="AlphaFoldDB" id="A0A7W1WNL5"/>
<sequence>MSGMRRFFSGITETGDRAPEDWLRSRYYRGRSLEAGDQLLQLPKQHPSFKFVHYDKERGEVMFEYRNPLGFTHDIVITIYEITPIRLAVDIHAAIRSRMFDFGWNRKIVGIIYSYLDQKLTKDTKS</sequence>
<comment type="caution">
    <text evidence="1">The sequence shown here is derived from an EMBL/GenBank/DDBJ whole genome shotgun (WGS) entry which is preliminary data.</text>
</comment>
<proteinExistence type="predicted"/>
<evidence type="ECO:0000313" key="1">
    <source>
        <dbReference type="EMBL" id="MBA4493210.1"/>
    </source>
</evidence>
<evidence type="ECO:0000313" key="2">
    <source>
        <dbReference type="Proteomes" id="UP000535491"/>
    </source>
</evidence>
<name>A0A7W1WNL5_9BACL</name>
<organism evidence="1 2">
    <name type="scientific">Paenactinomyces guangxiensis</name>
    <dbReference type="NCBI Taxonomy" id="1490290"/>
    <lineage>
        <taxon>Bacteria</taxon>
        <taxon>Bacillati</taxon>
        <taxon>Bacillota</taxon>
        <taxon>Bacilli</taxon>
        <taxon>Bacillales</taxon>
        <taxon>Thermoactinomycetaceae</taxon>
        <taxon>Paenactinomyces</taxon>
    </lineage>
</organism>